<feature type="transmembrane region" description="Helical" evidence="5">
    <location>
        <begin position="57"/>
        <end position="75"/>
    </location>
</feature>
<feature type="transmembrane region" description="Helical" evidence="5">
    <location>
        <begin position="286"/>
        <end position="307"/>
    </location>
</feature>
<evidence type="ECO:0000256" key="4">
    <source>
        <dbReference type="ARBA" id="ARBA00023136"/>
    </source>
</evidence>
<dbReference type="GeneID" id="6752848"/>
<comment type="subcellular location">
    <subcellularLocation>
        <location evidence="1">Membrane</location>
    </subcellularLocation>
</comment>
<name>B3RW39_TRIAD</name>
<feature type="transmembrane region" description="Helical" evidence="5">
    <location>
        <begin position="244"/>
        <end position="266"/>
    </location>
</feature>
<dbReference type="EMBL" id="DS985244">
    <property type="protein sequence ID" value="EDV25602.1"/>
    <property type="molecule type" value="Genomic_DNA"/>
</dbReference>
<dbReference type="PROSITE" id="PS50262">
    <property type="entry name" value="G_PROTEIN_RECEP_F1_2"/>
    <property type="match status" value="1"/>
</dbReference>
<dbReference type="InParanoid" id="B3RW39"/>
<dbReference type="KEGG" id="tad:TRIADDRAFT_55874"/>
<organism evidence="7 8">
    <name type="scientific">Trichoplax adhaerens</name>
    <name type="common">Trichoplax reptans</name>
    <dbReference type="NCBI Taxonomy" id="10228"/>
    <lineage>
        <taxon>Eukaryota</taxon>
        <taxon>Metazoa</taxon>
        <taxon>Placozoa</taxon>
        <taxon>Uniplacotomia</taxon>
        <taxon>Trichoplacea</taxon>
        <taxon>Trichoplacidae</taxon>
        <taxon>Trichoplax</taxon>
    </lineage>
</organism>
<evidence type="ECO:0000256" key="1">
    <source>
        <dbReference type="ARBA" id="ARBA00004370"/>
    </source>
</evidence>
<dbReference type="PhylomeDB" id="B3RW39"/>
<dbReference type="CTD" id="6752848"/>
<evidence type="ECO:0000313" key="8">
    <source>
        <dbReference type="Proteomes" id="UP000009022"/>
    </source>
</evidence>
<keyword evidence="4 5" id="KW-0472">Membrane</keyword>
<proteinExistence type="predicted"/>
<keyword evidence="8" id="KW-1185">Reference proteome</keyword>
<evidence type="ECO:0000259" key="6">
    <source>
        <dbReference type="PROSITE" id="PS50262"/>
    </source>
</evidence>
<gene>
    <name evidence="7" type="ORF">TRIADDRAFT_55874</name>
</gene>
<dbReference type="Proteomes" id="UP000009022">
    <property type="component" value="Unassembled WGS sequence"/>
</dbReference>
<feature type="transmembrane region" description="Helical" evidence="5">
    <location>
        <begin position="142"/>
        <end position="165"/>
    </location>
</feature>
<evidence type="ECO:0000256" key="5">
    <source>
        <dbReference type="SAM" id="Phobius"/>
    </source>
</evidence>
<evidence type="ECO:0000313" key="7">
    <source>
        <dbReference type="EMBL" id="EDV25602.1"/>
    </source>
</evidence>
<keyword evidence="3 5" id="KW-1133">Transmembrane helix</keyword>
<dbReference type="GO" id="GO:0004930">
    <property type="term" value="F:G protein-coupled receptor activity"/>
    <property type="evidence" value="ECO:0007669"/>
    <property type="project" value="InterPro"/>
</dbReference>
<keyword evidence="2 5" id="KW-0812">Transmembrane</keyword>
<feature type="transmembrane region" description="Helical" evidence="5">
    <location>
        <begin position="103"/>
        <end position="121"/>
    </location>
</feature>
<dbReference type="RefSeq" id="XP_002111635.1">
    <property type="nucleotide sequence ID" value="XM_002111599.1"/>
</dbReference>
<feature type="domain" description="G-protein coupled receptors family 1 profile" evidence="6">
    <location>
        <begin position="36"/>
        <end position="299"/>
    </location>
</feature>
<dbReference type="HOGENOM" id="CLU_009579_6_0_1"/>
<evidence type="ECO:0000256" key="2">
    <source>
        <dbReference type="ARBA" id="ARBA00022692"/>
    </source>
</evidence>
<dbReference type="GO" id="GO:0016020">
    <property type="term" value="C:membrane"/>
    <property type="evidence" value="ECO:0007669"/>
    <property type="project" value="UniProtKB-SubCell"/>
</dbReference>
<feature type="transmembrane region" description="Helical" evidence="5">
    <location>
        <begin position="24"/>
        <end position="45"/>
    </location>
</feature>
<dbReference type="OrthoDB" id="5950491at2759"/>
<dbReference type="InterPro" id="IPR000276">
    <property type="entry name" value="GPCR_Rhodpsn"/>
</dbReference>
<dbReference type="eggNOG" id="KOG3656">
    <property type="taxonomic scope" value="Eukaryota"/>
</dbReference>
<feature type="transmembrane region" description="Helical" evidence="5">
    <location>
        <begin position="190"/>
        <end position="214"/>
    </location>
</feature>
<protein>
    <recommendedName>
        <fullName evidence="6">G-protein coupled receptors family 1 profile domain-containing protein</fullName>
    </recommendedName>
</protein>
<sequence length="332" mass="37507">MATNATITAIPVKSESISVATANILYAIFASLSILDNILICWLFLRNSQLLRLASSILIFSLAIIDILTGILIMATPKTYGGIQIHLQGVDAVLYCTLVYSEYFIWTLGIASCYIIAALSVERLYMVSAAAMYKYVFTPTKTILYVILIILWAGILNAPNFYHFYHNENITNPVPCGFRILAVDETASRAIYFTSFALRFAIPLVITITCYVGFMRKIRTAITCISSANNVQTGKRSRLMLRRLTRMCVLISIAFCICWLPNQVYFVLRAQRLIKHNLAFHMFTKVLVSMNSAINLFIYTASNLYFYNELIALIKFICCCKRVQRKIGFLSA</sequence>
<dbReference type="PANTHER" id="PTHR45698">
    <property type="entry name" value="TRACE AMINE-ASSOCIATED RECEPTOR 19N-RELATED"/>
    <property type="match status" value="1"/>
</dbReference>
<dbReference type="PANTHER" id="PTHR45698:SF1">
    <property type="entry name" value="TRACE AMINE-ASSOCIATED RECEPTOR 13C-LIKE"/>
    <property type="match status" value="1"/>
</dbReference>
<accession>B3RW39</accession>
<dbReference type="PRINTS" id="PR00237">
    <property type="entry name" value="GPCRRHODOPSN"/>
</dbReference>
<dbReference type="InterPro" id="IPR017452">
    <property type="entry name" value="GPCR_Rhodpsn_7TM"/>
</dbReference>
<reference evidence="7 8" key="1">
    <citation type="journal article" date="2008" name="Nature">
        <title>The Trichoplax genome and the nature of placozoans.</title>
        <authorList>
            <person name="Srivastava M."/>
            <person name="Begovic E."/>
            <person name="Chapman J."/>
            <person name="Putnam N.H."/>
            <person name="Hellsten U."/>
            <person name="Kawashima T."/>
            <person name="Kuo A."/>
            <person name="Mitros T."/>
            <person name="Salamov A."/>
            <person name="Carpenter M.L."/>
            <person name="Signorovitch A.Y."/>
            <person name="Moreno M.A."/>
            <person name="Kamm K."/>
            <person name="Grimwood J."/>
            <person name="Schmutz J."/>
            <person name="Shapiro H."/>
            <person name="Grigoriev I.V."/>
            <person name="Buss L.W."/>
            <person name="Schierwater B."/>
            <person name="Dellaporta S.L."/>
            <person name="Rokhsar D.S."/>
        </authorList>
    </citation>
    <scope>NUCLEOTIDE SEQUENCE [LARGE SCALE GENOMIC DNA]</scope>
    <source>
        <strain evidence="7 8">Grell-BS-1999</strain>
    </source>
</reference>
<dbReference type="Pfam" id="PF00001">
    <property type="entry name" value="7tm_1"/>
    <property type="match status" value="1"/>
</dbReference>
<dbReference type="CDD" id="cd00637">
    <property type="entry name" value="7tm_classA_rhodopsin-like"/>
    <property type="match status" value="1"/>
</dbReference>
<dbReference type="AlphaFoldDB" id="B3RW39"/>
<dbReference type="FunCoup" id="B3RW39">
    <property type="interactions" value="99"/>
</dbReference>
<dbReference type="SUPFAM" id="SSF81321">
    <property type="entry name" value="Family A G protein-coupled receptor-like"/>
    <property type="match status" value="1"/>
</dbReference>
<evidence type="ECO:0000256" key="3">
    <source>
        <dbReference type="ARBA" id="ARBA00022989"/>
    </source>
</evidence>
<dbReference type="OMA" id="NILICWL"/>
<dbReference type="Gene3D" id="1.20.1070.10">
    <property type="entry name" value="Rhodopsin 7-helix transmembrane proteins"/>
    <property type="match status" value="1"/>
</dbReference>